<sequence length="504" mass="57611">MILNSNRKEDYVHQSNPYDPKVHRKSLEDPLRYHRRSSIPFLDRRPAVRFIRSVDLRKASVAGPNAPTYFKGDDTKKSILKKTNFPILVDITEIHLHSDKSGSNISSTNDDLENCRCKSDVIMEKFSKAERLSRGGLDVLTFPTSTHRIEPLSRFQGCMTIAICTIDIYTAATEYLELRKSKDLEFKAVVDVAYQMQLEAGSLQTTAKKFLALAKIRYQEWDELLKRNIEFRVDQSKLSYPIYTHKRMPESVTLLEDNMDSKNPEMIEGCVRIYRKHPEGRISLLCDVAGVDRSDVPISFQESSLEKQMEIVKILTSHGKDLLLFSNNCLNQGLDVLQDHEIDDAFRYIQRKLNSLEYDDYFDPLAALELKNGFGELTSRKAELLNTAEQIFEQCRWISYFTKIFHRYAKQSLKGKSNSSGSLSSCCSGSASKRKLLQLLGIVSVDDILILLPLSHRIAENIFEFRDLDLLHEGENQGSSFNSGLPEFTEVSAPDLLNSRAQKR</sequence>
<organism evidence="2 3">
    <name type="scientific">Orchesella dallaii</name>
    <dbReference type="NCBI Taxonomy" id="48710"/>
    <lineage>
        <taxon>Eukaryota</taxon>
        <taxon>Metazoa</taxon>
        <taxon>Ecdysozoa</taxon>
        <taxon>Arthropoda</taxon>
        <taxon>Hexapoda</taxon>
        <taxon>Collembola</taxon>
        <taxon>Entomobryomorpha</taxon>
        <taxon>Entomobryoidea</taxon>
        <taxon>Orchesellidae</taxon>
        <taxon>Orchesellinae</taxon>
        <taxon>Orchesella</taxon>
    </lineage>
</organism>
<gene>
    <name evidence="2" type="ORF">ODALV1_LOCUS12560</name>
</gene>
<dbReference type="EMBL" id="CAXLJM020000038">
    <property type="protein sequence ID" value="CAL8107059.1"/>
    <property type="molecule type" value="Genomic_DNA"/>
</dbReference>
<protein>
    <submittedName>
        <fullName evidence="2">Uncharacterized protein</fullName>
    </submittedName>
</protein>
<accession>A0ABP1QKU1</accession>
<reference evidence="2 3" key="1">
    <citation type="submission" date="2024-08" db="EMBL/GenBank/DDBJ databases">
        <authorList>
            <person name="Cucini C."/>
            <person name="Frati F."/>
        </authorList>
    </citation>
    <scope>NUCLEOTIDE SEQUENCE [LARGE SCALE GENOMIC DNA]</scope>
</reference>
<feature type="region of interest" description="Disordered" evidence="1">
    <location>
        <begin position="1"/>
        <end position="25"/>
    </location>
</feature>
<comment type="caution">
    <text evidence="2">The sequence shown here is derived from an EMBL/GenBank/DDBJ whole genome shotgun (WGS) entry which is preliminary data.</text>
</comment>
<dbReference type="Proteomes" id="UP001642540">
    <property type="component" value="Unassembled WGS sequence"/>
</dbReference>
<proteinExistence type="predicted"/>
<name>A0ABP1QKU1_9HEXA</name>
<keyword evidence="3" id="KW-1185">Reference proteome</keyword>
<evidence type="ECO:0000256" key="1">
    <source>
        <dbReference type="SAM" id="MobiDB-lite"/>
    </source>
</evidence>
<feature type="compositionally biased region" description="Basic and acidic residues" evidence="1">
    <location>
        <begin position="1"/>
        <end position="12"/>
    </location>
</feature>
<evidence type="ECO:0000313" key="2">
    <source>
        <dbReference type="EMBL" id="CAL8107059.1"/>
    </source>
</evidence>
<evidence type="ECO:0000313" key="3">
    <source>
        <dbReference type="Proteomes" id="UP001642540"/>
    </source>
</evidence>